<evidence type="ECO:0000313" key="1">
    <source>
        <dbReference type="EMBL" id="KAF3223247.1"/>
    </source>
</evidence>
<accession>A0A6G1MK23</accession>
<protein>
    <submittedName>
        <fullName evidence="1">Uncharacterized protein</fullName>
    </submittedName>
</protein>
<evidence type="ECO:0000313" key="2">
    <source>
        <dbReference type="Proteomes" id="UP000483672"/>
    </source>
</evidence>
<proteinExistence type="predicted"/>
<name>A0A6G1MK23_ORBOL</name>
<dbReference type="Proteomes" id="UP000483672">
    <property type="component" value="Unassembled WGS sequence"/>
</dbReference>
<organism evidence="1 2">
    <name type="scientific">Orbilia oligospora</name>
    <name type="common">Nematode-trapping fungus</name>
    <name type="synonym">Arthrobotrys oligospora</name>
    <dbReference type="NCBI Taxonomy" id="2813651"/>
    <lineage>
        <taxon>Eukaryota</taxon>
        <taxon>Fungi</taxon>
        <taxon>Dikarya</taxon>
        <taxon>Ascomycota</taxon>
        <taxon>Pezizomycotina</taxon>
        <taxon>Orbiliomycetes</taxon>
        <taxon>Orbiliales</taxon>
        <taxon>Orbiliaceae</taxon>
        <taxon>Orbilia</taxon>
    </lineage>
</organism>
<dbReference type="AlphaFoldDB" id="A0A6G1MK23"/>
<sequence length="371" mass="43265">MKNKNKSQLLRSNPSVTTSLLLSSTLFLLILQINLTTTAAVNTYAKSPLEPRISDYLLQTNFESYKYPTLSRHCRLGLYYIRSEDREIGSNENEPILPWEYKLIIEGYDDESVRAWVKNETKATIAGCYRVKWDMGYDFVDKIDAYYISGWCGCSFYINEHCTDPPETSFESPGDIETTDCNSPRQHEYERYRSWTSNSLMLFKQAKRKVKSFSCYQSLPSIKIEGEPDKTISCKITLGNGGDQRPVYNETDKANGVDLVISKEWFYDFHVFGAFRPSEGRVCERVSDYDPFKDRDGIIMRRWEVEGCTCEFFTNDKCEGNPLVRDGTSFYVNRNPPRYYQFQVIRSFRCEHFWGPPIDRQRNVHSRKCTP</sequence>
<comment type="caution">
    <text evidence="1">The sequence shown here is derived from an EMBL/GenBank/DDBJ whole genome shotgun (WGS) entry which is preliminary data.</text>
</comment>
<reference evidence="1 2" key="1">
    <citation type="submission" date="2019-06" db="EMBL/GenBank/DDBJ databases">
        <authorList>
            <person name="Palmer J.M."/>
        </authorList>
    </citation>
    <scope>NUCLEOTIDE SEQUENCE [LARGE SCALE GENOMIC DNA]</scope>
    <source>
        <strain evidence="1 2">TWF191</strain>
    </source>
</reference>
<gene>
    <name evidence="1" type="ORF">TWF191_006528</name>
</gene>
<dbReference type="EMBL" id="WIPF01000037">
    <property type="protein sequence ID" value="KAF3223247.1"/>
    <property type="molecule type" value="Genomic_DNA"/>
</dbReference>